<proteinExistence type="predicted"/>
<accession>A0A0A9AQ09</accession>
<organism evidence="1">
    <name type="scientific">Arundo donax</name>
    <name type="common">Giant reed</name>
    <name type="synonym">Donax arundinaceus</name>
    <dbReference type="NCBI Taxonomy" id="35708"/>
    <lineage>
        <taxon>Eukaryota</taxon>
        <taxon>Viridiplantae</taxon>
        <taxon>Streptophyta</taxon>
        <taxon>Embryophyta</taxon>
        <taxon>Tracheophyta</taxon>
        <taxon>Spermatophyta</taxon>
        <taxon>Magnoliopsida</taxon>
        <taxon>Liliopsida</taxon>
        <taxon>Poales</taxon>
        <taxon>Poaceae</taxon>
        <taxon>PACMAD clade</taxon>
        <taxon>Arundinoideae</taxon>
        <taxon>Arundineae</taxon>
        <taxon>Arundo</taxon>
    </lineage>
</organism>
<sequence length="24" mass="2801">MTSSSNHICLVWSRARYTMVTRSN</sequence>
<protein>
    <submittedName>
        <fullName evidence="1">Uncharacterized protein</fullName>
    </submittedName>
</protein>
<reference evidence="1" key="2">
    <citation type="journal article" date="2015" name="Data Brief">
        <title>Shoot transcriptome of the giant reed, Arundo donax.</title>
        <authorList>
            <person name="Barrero R.A."/>
            <person name="Guerrero F.D."/>
            <person name="Moolhuijzen P."/>
            <person name="Goolsby J.A."/>
            <person name="Tidwell J."/>
            <person name="Bellgard S.E."/>
            <person name="Bellgard M.I."/>
        </authorList>
    </citation>
    <scope>NUCLEOTIDE SEQUENCE</scope>
    <source>
        <tissue evidence="1">Shoot tissue taken approximately 20 cm above the soil surface</tissue>
    </source>
</reference>
<reference evidence="1" key="1">
    <citation type="submission" date="2014-09" db="EMBL/GenBank/DDBJ databases">
        <authorList>
            <person name="Magalhaes I.L.F."/>
            <person name="Oliveira U."/>
            <person name="Santos F.R."/>
            <person name="Vidigal T.H.D.A."/>
            <person name="Brescovit A.D."/>
            <person name="Santos A.J."/>
        </authorList>
    </citation>
    <scope>NUCLEOTIDE SEQUENCE</scope>
    <source>
        <tissue evidence="1">Shoot tissue taken approximately 20 cm above the soil surface</tissue>
    </source>
</reference>
<evidence type="ECO:0000313" key="1">
    <source>
        <dbReference type="EMBL" id="JAD53201.1"/>
    </source>
</evidence>
<dbReference type="AlphaFoldDB" id="A0A0A9AQ09"/>
<name>A0A0A9AQ09_ARUDO</name>
<dbReference type="EMBL" id="GBRH01244694">
    <property type="protein sequence ID" value="JAD53201.1"/>
    <property type="molecule type" value="Transcribed_RNA"/>
</dbReference>